<evidence type="ECO:0000256" key="1">
    <source>
        <dbReference type="SAM" id="Phobius"/>
    </source>
</evidence>
<comment type="caution">
    <text evidence="2">The sequence shown here is derived from an EMBL/GenBank/DDBJ whole genome shotgun (WGS) entry which is preliminary data.</text>
</comment>
<dbReference type="Pfam" id="PF11810">
    <property type="entry name" value="DUF3332"/>
    <property type="match status" value="1"/>
</dbReference>
<name>A0A0L8VFT6_9BACT</name>
<dbReference type="RefSeq" id="WP_053178705.1">
    <property type="nucleotide sequence ID" value="NZ_LGIA01000006.1"/>
</dbReference>
<accession>A0A0L8VFT6</accession>
<dbReference type="STRING" id="1409788.NC99_00850"/>
<reference evidence="3" key="1">
    <citation type="submission" date="2015-07" db="EMBL/GenBank/DDBJ databases">
        <title>Genome sequencing of Sunxiuqinia dokdonensis strain SK.</title>
        <authorList>
            <person name="Ahn S."/>
            <person name="Kim B.-C."/>
        </authorList>
    </citation>
    <scope>NUCLEOTIDE SEQUENCE [LARGE SCALE GENOMIC DNA]</scope>
    <source>
        <strain evidence="3">SK</strain>
    </source>
</reference>
<evidence type="ECO:0008006" key="4">
    <source>
        <dbReference type="Google" id="ProtNLM"/>
    </source>
</evidence>
<dbReference type="AlphaFoldDB" id="A0A0L8VFT6"/>
<sequence>MKKIRKITFVALLSGVFLLSSCIGSFNLTRTVLDWNRSVGDKFVNELVFLALNIVPVYSVAVFVDAVVLNTIEFWTDENPMSMKAGEKHEKIVEIDGKTYQLTSEKYKMTIEELGENKEATELVFREIDQSWYLKKGNKYQKLVEVELGETLEQTSYHVVLPEGTMNLKSGFDKLALKEQLELAGQMALQP</sequence>
<dbReference type="PROSITE" id="PS51257">
    <property type="entry name" value="PROKAR_LIPOPROTEIN"/>
    <property type="match status" value="1"/>
</dbReference>
<dbReference type="EMBL" id="LGIA01000006">
    <property type="protein sequence ID" value="KOH47042.1"/>
    <property type="molecule type" value="Genomic_DNA"/>
</dbReference>
<proteinExistence type="predicted"/>
<dbReference type="PATRIC" id="fig|1409788.3.peg.89"/>
<organism evidence="2 3">
    <name type="scientific">Sunxiuqinia dokdonensis</name>
    <dbReference type="NCBI Taxonomy" id="1409788"/>
    <lineage>
        <taxon>Bacteria</taxon>
        <taxon>Pseudomonadati</taxon>
        <taxon>Bacteroidota</taxon>
        <taxon>Bacteroidia</taxon>
        <taxon>Marinilabiliales</taxon>
        <taxon>Prolixibacteraceae</taxon>
        <taxon>Sunxiuqinia</taxon>
    </lineage>
</organism>
<dbReference type="InterPro" id="IPR021768">
    <property type="entry name" value="DUF3332"/>
</dbReference>
<dbReference type="Proteomes" id="UP000036958">
    <property type="component" value="Unassembled WGS sequence"/>
</dbReference>
<keyword evidence="1" id="KW-0472">Membrane</keyword>
<protein>
    <recommendedName>
        <fullName evidence="4">DUF3332 domain-containing protein</fullName>
    </recommendedName>
</protein>
<dbReference type="OrthoDB" id="9814441at2"/>
<evidence type="ECO:0000313" key="2">
    <source>
        <dbReference type="EMBL" id="KOH47042.1"/>
    </source>
</evidence>
<keyword evidence="1" id="KW-1133">Transmembrane helix</keyword>
<keyword evidence="3" id="KW-1185">Reference proteome</keyword>
<evidence type="ECO:0000313" key="3">
    <source>
        <dbReference type="Proteomes" id="UP000036958"/>
    </source>
</evidence>
<gene>
    <name evidence="2" type="ORF">NC99_00850</name>
</gene>
<keyword evidence="1" id="KW-0812">Transmembrane</keyword>
<feature type="transmembrane region" description="Helical" evidence="1">
    <location>
        <begin position="48"/>
        <end position="72"/>
    </location>
</feature>